<feature type="transmembrane region" description="Helical" evidence="1">
    <location>
        <begin position="43"/>
        <end position="66"/>
    </location>
</feature>
<keyword evidence="1" id="KW-0812">Transmembrane</keyword>
<keyword evidence="3" id="KW-1185">Reference proteome</keyword>
<evidence type="ECO:0000313" key="3">
    <source>
        <dbReference type="Proteomes" id="UP000003107"/>
    </source>
</evidence>
<feature type="transmembrane region" description="Helical" evidence="1">
    <location>
        <begin position="149"/>
        <end position="166"/>
    </location>
</feature>
<evidence type="ECO:0000256" key="1">
    <source>
        <dbReference type="SAM" id="Phobius"/>
    </source>
</evidence>
<feature type="transmembrane region" description="Helical" evidence="1">
    <location>
        <begin position="14"/>
        <end position="36"/>
    </location>
</feature>
<sequence length="265" mass="32254">MRNYDENPIIINDYGALFLAGYYIILYSILVFVFAFSDYGLLYRIYLIALPASFLLFCLYNTYVFAPRVFKQKPSFFRFSSEQIYHIEYVYVNKVESEEKIALVKDVEKVYFCVISELDSRYGRFHFFTPYQLYKKSSIGVHFNKTRDFIRYLLVYLIFALPFKIYKLKKSGEPLWLLRKNFVIRMKNRNYFLVNCYSRDDYFELLRYFQANKIPVQDKTKFMPQAQRSAIFFEDKHEVWSDDPNDTEIPKDDWKRKMRRFFSLE</sequence>
<keyword evidence="1" id="KW-1133">Transmembrane helix</keyword>
<gene>
    <name evidence="2" type="ORF">CAMSH0001_1980</name>
</gene>
<proteinExistence type="predicted"/>
<keyword evidence="1" id="KW-0472">Membrane</keyword>
<protein>
    <submittedName>
        <fullName evidence="2">Uncharacterized protein</fullName>
    </submittedName>
</protein>
<dbReference type="AlphaFoldDB" id="C6RE88"/>
<evidence type="ECO:0000313" key="2">
    <source>
        <dbReference type="EMBL" id="EET80264.1"/>
    </source>
</evidence>
<name>C6RE88_9BACT</name>
<dbReference type="Proteomes" id="UP000003107">
    <property type="component" value="Unassembled WGS sequence"/>
</dbReference>
<comment type="caution">
    <text evidence="2">The sequence shown here is derived from an EMBL/GenBank/DDBJ whole genome shotgun (WGS) entry which is preliminary data.</text>
</comment>
<accession>C6RE88</accession>
<dbReference type="eggNOG" id="ENOG50318MK">
    <property type="taxonomic scope" value="Bacteria"/>
</dbReference>
<dbReference type="RefSeq" id="WP_002947332.1">
    <property type="nucleotide sequence ID" value="NZ_ACVQ01000013.1"/>
</dbReference>
<dbReference type="GeneID" id="60989692"/>
<dbReference type="EMBL" id="ACVQ01000013">
    <property type="protein sequence ID" value="EET80264.1"/>
    <property type="molecule type" value="Genomic_DNA"/>
</dbReference>
<reference evidence="2 3" key="1">
    <citation type="submission" date="2009-07" db="EMBL/GenBank/DDBJ databases">
        <authorList>
            <person name="Madupu R."/>
            <person name="Sebastian Y."/>
            <person name="Durkin A.S."/>
            <person name="Torralba M."/>
            <person name="Methe B."/>
            <person name="Sutton G.G."/>
            <person name="Strausberg R.L."/>
            <person name="Nelson K.E."/>
        </authorList>
    </citation>
    <scope>NUCLEOTIDE SEQUENCE [LARGE SCALE GENOMIC DNA]</scope>
    <source>
        <strain evidence="2 3">RM3277</strain>
    </source>
</reference>
<organism evidence="2 3">
    <name type="scientific">Campylobacter showae RM3277</name>
    <dbReference type="NCBI Taxonomy" id="553219"/>
    <lineage>
        <taxon>Bacteria</taxon>
        <taxon>Pseudomonadati</taxon>
        <taxon>Campylobacterota</taxon>
        <taxon>Epsilonproteobacteria</taxon>
        <taxon>Campylobacterales</taxon>
        <taxon>Campylobacteraceae</taxon>
        <taxon>Campylobacter</taxon>
    </lineage>
</organism>